<comment type="caution">
    <text evidence="2">The sequence shown here is derived from an EMBL/GenBank/DDBJ whole genome shotgun (WGS) entry which is preliminary data.</text>
</comment>
<accession>A0A2A2TLG8</accession>
<name>A0A2A2TLG8_9CYAN</name>
<sequence length="60" mass="6621">MDAFKLVKKCNFQANACLVRLVIFTVAQTFLALSLIIFHITSYDQLEIGCNGVTAWILGG</sequence>
<dbReference type="Proteomes" id="UP000218238">
    <property type="component" value="Unassembled WGS sequence"/>
</dbReference>
<keyword evidence="1" id="KW-0812">Transmembrane</keyword>
<organism evidence="2 3">
    <name type="scientific">Brunnivagina elsteri CCALA 953</name>
    <dbReference type="NCBI Taxonomy" id="987040"/>
    <lineage>
        <taxon>Bacteria</taxon>
        <taxon>Bacillati</taxon>
        <taxon>Cyanobacteriota</taxon>
        <taxon>Cyanophyceae</taxon>
        <taxon>Nostocales</taxon>
        <taxon>Calotrichaceae</taxon>
        <taxon>Brunnivagina</taxon>
    </lineage>
</organism>
<gene>
    <name evidence="2" type="ORF">CK510_07920</name>
</gene>
<evidence type="ECO:0000313" key="2">
    <source>
        <dbReference type="EMBL" id="PAX58340.1"/>
    </source>
</evidence>
<evidence type="ECO:0000256" key="1">
    <source>
        <dbReference type="SAM" id="Phobius"/>
    </source>
</evidence>
<proteinExistence type="predicted"/>
<dbReference type="EMBL" id="NTFS01000060">
    <property type="protein sequence ID" value="PAX58340.1"/>
    <property type="molecule type" value="Genomic_DNA"/>
</dbReference>
<evidence type="ECO:0000313" key="3">
    <source>
        <dbReference type="Proteomes" id="UP000218238"/>
    </source>
</evidence>
<keyword evidence="1" id="KW-1133">Transmembrane helix</keyword>
<reference evidence="2 3" key="1">
    <citation type="submission" date="2017-08" db="EMBL/GenBank/DDBJ databases">
        <title>Draft genome sequence of filamentous cyanobacterium Calothrix elsteri CCALA 953.</title>
        <authorList>
            <person name="Gagunashvili A.N."/>
            <person name="Elster J."/>
            <person name="Andresson O.S."/>
        </authorList>
    </citation>
    <scope>NUCLEOTIDE SEQUENCE [LARGE SCALE GENOMIC DNA]</scope>
    <source>
        <strain evidence="2 3">CCALA 953</strain>
    </source>
</reference>
<dbReference type="AlphaFoldDB" id="A0A2A2TLG8"/>
<keyword evidence="1" id="KW-0472">Membrane</keyword>
<feature type="transmembrane region" description="Helical" evidence="1">
    <location>
        <begin position="21"/>
        <end position="40"/>
    </location>
</feature>
<protein>
    <submittedName>
        <fullName evidence="2">Uncharacterized protein</fullName>
    </submittedName>
</protein>
<keyword evidence="3" id="KW-1185">Reference proteome</keyword>